<dbReference type="Proteomes" id="UP000235371">
    <property type="component" value="Unassembled WGS sequence"/>
</dbReference>
<dbReference type="EMBL" id="KZ613913">
    <property type="protein sequence ID" value="PMD50460.1"/>
    <property type="molecule type" value="Genomic_DNA"/>
</dbReference>
<proteinExistence type="predicted"/>
<evidence type="ECO:0000313" key="4">
    <source>
        <dbReference type="Proteomes" id="UP000235371"/>
    </source>
</evidence>
<evidence type="ECO:0000256" key="2">
    <source>
        <dbReference type="SAM" id="MobiDB-lite"/>
    </source>
</evidence>
<dbReference type="OrthoDB" id="10379183at2759"/>
<feature type="region of interest" description="Disordered" evidence="2">
    <location>
        <begin position="25"/>
        <end position="97"/>
    </location>
</feature>
<feature type="coiled-coil region" evidence="1">
    <location>
        <begin position="406"/>
        <end position="433"/>
    </location>
</feature>
<dbReference type="RefSeq" id="XP_024727364.1">
    <property type="nucleotide sequence ID" value="XM_024888218.1"/>
</dbReference>
<dbReference type="AlphaFoldDB" id="A0A2J6SIA2"/>
<organism evidence="3 4">
    <name type="scientific">Hyaloscypha bicolor E</name>
    <dbReference type="NCBI Taxonomy" id="1095630"/>
    <lineage>
        <taxon>Eukaryota</taxon>
        <taxon>Fungi</taxon>
        <taxon>Dikarya</taxon>
        <taxon>Ascomycota</taxon>
        <taxon>Pezizomycotina</taxon>
        <taxon>Leotiomycetes</taxon>
        <taxon>Helotiales</taxon>
        <taxon>Hyaloscyphaceae</taxon>
        <taxon>Hyaloscypha</taxon>
        <taxon>Hyaloscypha bicolor</taxon>
    </lineage>
</organism>
<feature type="compositionally biased region" description="Low complexity" evidence="2">
    <location>
        <begin position="341"/>
        <end position="359"/>
    </location>
</feature>
<dbReference type="InParanoid" id="A0A2J6SIA2"/>
<feature type="compositionally biased region" description="Basic and acidic residues" evidence="2">
    <location>
        <begin position="360"/>
        <end position="370"/>
    </location>
</feature>
<feature type="region of interest" description="Disordered" evidence="2">
    <location>
        <begin position="115"/>
        <end position="139"/>
    </location>
</feature>
<gene>
    <name evidence="3" type="ORF">K444DRAFT_710343</name>
</gene>
<feature type="compositionally biased region" description="Low complexity" evidence="2">
    <location>
        <begin position="73"/>
        <end position="82"/>
    </location>
</feature>
<reference evidence="3 4" key="1">
    <citation type="submission" date="2016-04" db="EMBL/GenBank/DDBJ databases">
        <title>A degradative enzymes factory behind the ericoid mycorrhizal symbiosis.</title>
        <authorList>
            <consortium name="DOE Joint Genome Institute"/>
            <person name="Martino E."/>
            <person name="Morin E."/>
            <person name="Grelet G."/>
            <person name="Kuo A."/>
            <person name="Kohler A."/>
            <person name="Daghino S."/>
            <person name="Barry K."/>
            <person name="Choi C."/>
            <person name="Cichocki N."/>
            <person name="Clum A."/>
            <person name="Copeland A."/>
            <person name="Hainaut M."/>
            <person name="Haridas S."/>
            <person name="Labutti K."/>
            <person name="Lindquist E."/>
            <person name="Lipzen A."/>
            <person name="Khouja H.-R."/>
            <person name="Murat C."/>
            <person name="Ohm R."/>
            <person name="Olson A."/>
            <person name="Spatafora J."/>
            <person name="Veneault-Fourrey C."/>
            <person name="Henrissat B."/>
            <person name="Grigoriev I."/>
            <person name="Martin F."/>
            <person name="Perotto S."/>
        </authorList>
    </citation>
    <scope>NUCLEOTIDE SEQUENCE [LARGE SCALE GENOMIC DNA]</scope>
    <source>
        <strain evidence="3 4">E</strain>
    </source>
</reference>
<sequence>MATPQKLVEGINALVLEVEKVVAAAATSSTEQTPAQEATAAVESEENKSCVRGNDDAPKGIPAAAETEDPAEGEASGSGASSFVEVENDSAPTMPKEIKLDSQYLDGYVEAHKEQARTNAVPTAKSAESEESEKNKSYVRGYNGTPAELLKFWDEKAKWSQLGYNNQLRGMRGEEFEKPGAFYEQDGHKAQAYCAGYNSARDTGYAYLRGYRDARSGKPWDLPKYGHNPADVKEYGGECCHCEEDHIECECTCDPESEVSTENEESYADTEKDICYHCSDDSRHERCPCTCGTSKGCDTNTFRGTCYHCSHAAIHKFCPCLCGNSVTYGREEEFGIRPLVRTDPSRTGGSRTTTPGTETARSESLRTETHNSEREALEAGLWREVARQNEEFARWQEHRTRAADTLREVIEAIKRYREDREQAVDRIRLEQETEEEFALARIREAALLARREVQRLIDLREREWQQDDSWLAVVPRPAWLAEFFRARVTTLAAELHENAERAASAALLGTPDVLRRLGILERDDWELAVVDYRARMNALHEEFRLTAAAARHLSCADTRTIVERYLDNRSLSSILQPDQESDNDDLLGEDFGAAPLTRILFGERLGLRPISPPRPSNVDSQPMPLRLGGLGPFPDLPERVAFARFRGLGPFCDDSDAPCPHSYGPY</sequence>
<feature type="region of interest" description="Disordered" evidence="2">
    <location>
        <begin position="340"/>
        <end position="370"/>
    </location>
</feature>
<feature type="compositionally biased region" description="Low complexity" evidence="2">
    <location>
        <begin position="25"/>
        <end position="41"/>
    </location>
</feature>
<protein>
    <submittedName>
        <fullName evidence="3">Uncharacterized protein</fullName>
    </submittedName>
</protein>
<feature type="compositionally biased region" description="Basic and acidic residues" evidence="2">
    <location>
        <begin position="45"/>
        <end position="58"/>
    </location>
</feature>
<name>A0A2J6SIA2_9HELO</name>
<evidence type="ECO:0000256" key="1">
    <source>
        <dbReference type="SAM" id="Coils"/>
    </source>
</evidence>
<evidence type="ECO:0000313" key="3">
    <source>
        <dbReference type="EMBL" id="PMD50460.1"/>
    </source>
</evidence>
<accession>A0A2J6SIA2</accession>
<keyword evidence="4" id="KW-1185">Reference proteome</keyword>
<keyword evidence="1" id="KW-0175">Coiled coil</keyword>
<dbReference type="GeneID" id="36596294"/>